<name>A0A6G1FBV7_9ORYZ</name>
<accession>A0A6G1FBV7</accession>
<dbReference type="AlphaFoldDB" id="A0A6G1FBV7"/>
<reference evidence="1 2" key="1">
    <citation type="submission" date="2019-11" db="EMBL/GenBank/DDBJ databases">
        <title>Whole genome sequence of Oryza granulata.</title>
        <authorList>
            <person name="Li W."/>
        </authorList>
    </citation>
    <scope>NUCLEOTIDE SEQUENCE [LARGE SCALE GENOMIC DNA]</scope>
    <source>
        <strain evidence="2">cv. Menghai</strain>
        <tissue evidence="1">Leaf</tissue>
    </source>
</reference>
<gene>
    <name evidence="1" type="ORF">E2562_024818</name>
</gene>
<organism evidence="1 2">
    <name type="scientific">Oryza meyeriana var. granulata</name>
    <dbReference type="NCBI Taxonomy" id="110450"/>
    <lineage>
        <taxon>Eukaryota</taxon>
        <taxon>Viridiplantae</taxon>
        <taxon>Streptophyta</taxon>
        <taxon>Embryophyta</taxon>
        <taxon>Tracheophyta</taxon>
        <taxon>Spermatophyta</taxon>
        <taxon>Magnoliopsida</taxon>
        <taxon>Liliopsida</taxon>
        <taxon>Poales</taxon>
        <taxon>Poaceae</taxon>
        <taxon>BOP clade</taxon>
        <taxon>Oryzoideae</taxon>
        <taxon>Oryzeae</taxon>
        <taxon>Oryzinae</taxon>
        <taxon>Oryza</taxon>
        <taxon>Oryza meyeriana</taxon>
    </lineage>
</organism>
<evidence type="ECO:0000313" key="2">
    <source>
        <dbReference type="Proteomes" id="UP000479710"/>
    </source>
</evidence>
<dbReference type="Proteomes" id="UP000479710">
    <property type="component" value="Unassembled WGS sequence"/>
</dbReference>
<proteinExistence type="predicted"/>
<dbReference type="EMBL" id="SPHZ02000001">
    <property type="protein sequence ID" value="KAF0934331.1"/>
    <property type="molecule type" value="Genomic_DNA"/>
</dbReference>
<keyword evidence="2" id="KW-1185">Reference proteome</keyword>
<comment type="caution">
    <text evidence="1">The sequence shown here is derived from an EMBL/GenBank/DDBJ whole genome shotgun (WGS) entry which is preliminary data.</text>
</comment>
<evidence type="ECO:0000313" key="1">
    <source>
        <dbReference type="EMBL" id="KAF0934331.1"/>
    </source>
</evidence>
<sequence>MTPTPMPPRERKVVRDLRSATAATRGVARTLPIHRDPRHPVLLAVRRSTAGLFILSMCSSTMRPAAGWVSRAAIKPFAKIVKEENWKTFISDSLLYAKSKSFDGSDVLRWWK</sequence>
<protein>
    <submittedName>
        <fullName evidence="1">Uncharacterized protein</fullName>
    </submittedName>
</protein>